<protein>
    <submittedName>
        <fullName evidence="1">Clostripain family protein</fullName>
    </submittedName>
</protein>
<dbReference type="Gene3D" id="3.40.50.11970">
    <property type="match status" value="1"/>
</dbReference>
<sequence length="425" mass="48258">METTHKYFRLIQSVIFILLLSFSMSSCEKEEPVSTPPSTRQTDPPVDDLTDFETSDPIIRPNNEQTVFMYLPWSTNLTSNFKQNITDLRKVVARNILKNERIIVFMCTKATEASLFELVYEDGKEVRKTYKNYKYPSPSYTTADGIAAILNDVETYAPAKRYAMIIGCHGLGWIPVSNTQSRSRFSATKRHWEYENVPMTRLFGGLSPEYQTDITTLAEGITRVGLKMEYILFDDCYMSGVEVAYDLKDVTEHLIASTSEVMAYGMPYAEIGEYLIGKVNYEKICEGFHSFYSNYTTMPCGTLAVTDCSELGNLATIMKDINSQYTFDPTLVGSLQRLDGYSPVIFFDCWDYVSKLCPDQGLLAQFKEQLDRTVPFKRNTDYYYTMSGGGKKIKIDTFSGITISDPSTSTEAARKKETAWYAATH</sequence>
<dbReference type="EMBL" id="CP050831">
    <property type="protein sequence ID" value="QIU96143.1"/>
    <property type="molecule type" value="Genomic_DNA"/>
</dbReference>
<dbReference type="PROSITE" id="PS51257">
    <property type="entry name" value="PROKAR_LIPOPROTEIN"/>
    <property type="match status" value="1"/>
</dbReference>
<dbReference type="PANTHER" id="PTHR37835">
    <property type="entry name" value="ALPHA-CLOSTRIPAIN"/>
    <property type="match status" value="1"/>
</dbReference>
<dbReference type="Proteomes" id="UP000501780">
    <property type="component" value="Chromosome"/>
</dbReference>
<dbReference type="Pfam" id="PF03415">
    <property type="entry name" value="Peptidase_C11"/>
    <property type="match status" value="1"/>
</dbReference>
<keyword evidence="2" id="KW-1185">Reference proteome</keyword>
<dbReference type="RefSeq" id="WP_167965351.1">
    <property type="nucleotide sequence ID" value="NZ_CP050831.1"/>
</dbReference>
<gene>
    <name evidence="1" type="ORF">BacF7301_19180</name>
</gene>
<accession>A0A6H0KSK7</accession>
<dbReference type="PANTHER" id="PTHR37835:SF1">
    <property type="entry name" value="ALPHA-CLOSTRIPAIN"/>
    <property type="match status" value="1"/>
</dbReference>
<name>A0A6H0KSK7_9BACE</name>
<dbReference type="KEGG" id="bfc:BacF7301_19180"/>
<dbReference type="InterPro" id="IPR005077">
    <property type="entry name" value="Peptidase_C11"/>
</dbReference>
<evidence type="ECO:0000313" key="2">
    <source>
        <dbReference type="Proteomes" id="UP000501780"/>
    </source>
</evidence>
<reference evidence="1 2" key="1">
    <citation type="submission" date="2020-03" db="EMBL/GenBank/DDBJ databases">
        <title>Genomic analysis of Bacteroides faecium CBA7301.</title>
        <authorList>
            <person name="Kim J."/>
            <person name="Roh S.W."/>
        </authorList>
    </citation>
    <scope>NUCLEOTIDE SEQUENCE [LARGE SCALE GENOMIC DNA]</scope>
    <source>
        <strain evidence="1 2">CBA7301</strain>
    </source>
</reference>
<proteinExistence type="predicted"/>
<organism evidence="1 2">
    <name type="scientific">Bacteroides faecium</name>
    <dbReference type="NCBI Taxonomy" id="2715212"/>
    <lineage>
        <taxon>Bacteria</taxon>
        <taxon>Pseudomonadati</taxon>
        <taxon>Bacteroidota</taxon>
        <taxon>Bacteroidia</taxon>
        <taxon>Bacteroidales</taxon>
        <taxon>Bacteroidaceae</taxon>
        <taxon>Bacteroides</taxon>
    </lineage>
</organism>
<evidence type="ECO:0000313" key="1">
    <source>
        <dbReference type="EMBL" id="QIU96143.1"/>
    </source>
</evidence>
<dbReference type="AlphaFoldDB" id="A0A6H0KSK7"/>